<proteinExistence type="predicted"/>
<dbReference type="InterPro" id="IPR036866">
    <property type="entry name" value="RibonucZ/Hydroxyglut_hydro"/>
</dbReference>
<dbReference type="OrthoDB" id="9802248at2"/>
<dbReference type="RefSeq" id="WP_075398503.1">
    <property type="nucleotide sequence ID" value="NZ_MSDU01000017.1"/>
</dbReference>
<evidence type="ECO:0000313" key="3">
    <source>
        <dbReference type="Proteomes" id="UP000185568"/>
    </source>
</evidence>
<dbReference type="CDD" id="cd07721">
    <property type="entry name" value="yflN-like_MBL-fold"/>
    <property type="match status" value="1"/>
</dbReference>
<dbReference type="PANTHER" id="PTHR42951">
    <property type="entry name" value="METALLO-BETA-LACTAMASE DOMAIN-CONTAINING"/>
    <property type="match status" value="1"/>
</dbReference>
<dbReference type="InterPro" id="IPR050855">
    <property type="entry name" value="NDM-1-like"/>
</dbReference>
<accession>A0A1Q8Q5C2</accession>
<keyword evidence="3" id="KW-1185">Reference proteome</keyword>
<dbReference type="EMBL" id="MSDU01000017">
    <property type="protein sequence ID" value="OLN22546.1"/>
    <property type="molecule type" value="Genomic_DNA"/>
</dbReference>
<dbReference type="AlphaFoldDB" id="A0A1Q8Q5C2"/>
<evidence type="ECO:0000313" key="2">
    <source>
        <dbReference type="EMBL" id="OLN22546.1"/>
    </source>
</evidence>
<name>A0A1Q8Q5C2_9BACI</name>
<sequence>MERSSSTEQFLPVTSTKSGNGTEISKDVYCYTVQIVNICLIGHPSDSSSWILVDAGMPHSAEKILMEAEERFGADHRLQAIILTHGHFDHVGAVIDLVEKYQVPVYAHELEFPYLTGKRNYPEPDSSVEGGFVAKMSPLFPNEAIDLMPFLKPLPKDGTVPEMPGWKWIHTPGHTEGHVSLFKERDGILIAGDAFVTVKQDSLYNVLTQQQEISGPPRYFTTDWSSAWASVKKLQSLQPSVAITGHGMPMSGELLANSLQRLADDFDRIAIPDYGRYVDEIKKN</sequence>
<dbReference type="Proteomes" id="UP000185568">
    <property type="component" value="Unassembled WGS sequence"/>
</dbReference>
<dbReference type="SUPFAM" id="SSF56281">
    <property type="entry name" value="Metallo-hydrolase/oxidoreductase"/>
    <property type="match status" value="1"/>
</dbReference>
<organism evidence="2 3">
    <name type="scientific">Domibacillus antri</name>
    <dbReference type="NCBI Taxonomy" id="1714264"/>
    <lineage>
        <taxon>Bacteria</taxon>
        <taxon>Bacillati</taxon>
        <taxon>Bacillota</taxon>
        <taxon>Bacilli</taxon>
        <taxon>Bacillales</taxon>
        <taxon>Bacillaceae</taxon>
        <taxon>Domibacillus</taxon>
    </lineage>
</organism>
<gene>
    <name evidence="2" type="ORF">BTO30_09595</name>
</gene>
<dbReference type="STRING" id="1714264.BTO30_09595"/>
<dbReference type="Pfam" id="PF00753">
    <property type="entry name" value="Lactamase_B"/>
    <property type="match status" value="1"/>
</dbReference>
<dbReference type="PANTHER" id="PTHR42951:SF17">
    <property type="entry name" value="METALLO-BETA-LACTAMASE DOMAIN-CONTAINING PROTEIN"/>
    <property type="match status" value="1"/>
</dbReference>
<dbReference type="Gene3D" id="3.60.15.10">
    <property type="entry name" value="Ribonuclease Z/Hydroxyacylglutathione hydrolase-like"/>
    <property type="match status" value="1"/>
</dbReference>
<dbReference type="SMART" id="SM00849">
    <property type="entry name" value="Lactamase_B"/>
    <property type="match status" value="1"/>
</dbReference>
<feature type="domain" description="Metallo-beta-lactamase" evidence="1">
    <location>
        <begin position="35"/>
        <end position="246"/>
    </location>
</feature>
<protein>
    <submittedName>
        <fullName evidence="2">MBL fold metallo-hydrolase</fullName>
    </submittedName>
</protein>
<dbReference type="InterPro" id="IPR001279">
    <property type="entry name" value="Metallo-B-lactamas"/>
</dbReference>
<keyword evidence="2" id="KW-0378">Hydrolase</keyword>
<comment type="caution">
    <text evidence="2">The sequence shown here is derived from an EMBL/GenBank/DDBJ whole genome shotgun (WGS) entry which is preliminary data.</text>
</comment>
<evidence type="ECO:0000259" key="1">
    <source>
        <dbReference type="SMART" id="SM00849"/>
    </source>
</evidence>
<dbReference type="GO" id="GO:0016787">
    <property type="term" value="F:hydrolase activity"/>
    <property type="evidence" value="ECO:0007669"/>
    <property type="project" value="UniProtKB-KW"/>
</dbReference>
<reference evidence="2 3" key="1">
    <citation type="submission" date="2016-12" db="EMBL/GenBank/DDBJ databases">
        <title>Domibacillus antri genome sequencing.</title>
        <authorList>
            <person name="Verma A."/>
            <person name="Krishnamurthi S."/>
        </authorList>
    </citation>
    <scope>NUCLEOTIDE SEQUENCE [LARGE SCALE GENOMIC DNA]</scope>
    <source>
        <strain evidence="2 3">XD80</strain>
    </source>
</reference>